<sequence>MREIDPPFLVSPLEATWIRLVQLGSLTSERLRLALTAVASVDLALASTLQQSDPQLTALGQSISDPFRLAPRL</sequence>
<dbReference type="RefSeq" id="WP_112426308.1">
    <property type="nucleotide sequence ID" value="NZ_MCIF01000002.1"/>
</dbReference>
<reference evidence="1 2" key="1">
    <citation type="submission" date="2016-08" db="EMBL/GenBank/DDBJ databases">
        <title>Analysis of Carbohydrate Active Enzymes in Thermogemmatispora T81 Reveals Carbohydrate Degradation Ability.</title>
        <authorList>
            <person name="Tomazini A."/>
            <person name="Lal S."/>
            <person name="Stott M."/>
            <person name="Henrissat B."/>
            <person name="Polikarpov I."/>
            <person name="Sparling R."/>
            <person name="Levin D.B."/>
        </authorList>
    </citation>
    <scope>NUCLEOTIDE SEQUENCE [LARGE SCALE GENOMIC DNA]</scope>
    <source>
        <strain evidence="1 2">T81</strain>
    </source>
</reference>
<evidence type="ECO:0000313" key="1">
    <source>
        <dbReference type="EMBL" id="RAQ94422.1"/>
    </source>
</evidence>
<protein>
    <submittedName>
        <fullName evidence="1">Uncharacterized protein</fullName>
    </submittedName>
</protein>
<dbReference type="AlphaFoldDB" id="A0A328VEG7"/>
<evidence type="ECO:0000313" key="2">
    <source>
        <dbReference type="Proteomes" id="UP000248706"/>
    </source>
</evidence>
<dbReference type="Proteomes" id="UP000248706">
    <property type="component" value="Unassembled WGS sequence"/>
</dbReference>
<organism evidence="1 2">
    <name type="scientific">Thermogemmatispora tikiterensis</name>
    <dbReference type="NCBI Taxonomy" id="1825093"/>
    <lineage>
        <taxon>Bacteria</taxon>
        <taxon>Bacillati</taxon>
        <taxon>Chloroflexota</taxon>
        <taxon>Ktedonobacteria</taxon>
        <taxon>Thermogemmatisporales</taxon>
        <taxon>Thermogemmatisporaceae</taxon>
        <taxon>Thermogemmatispora</taxon>
    </lineage>
</organism>
<comment type="caution">
    <text evidence="1">The sequence shown here is derived from an EMBL/GenBank/DDBJ whole genome shotgun (WGS) entry which is preliminary data.</text>
</comment>
<accession>A0A328VEG7</accession>
<name>A0A328VEG7_9CHLR</name>
<dbReference type="EMBL" id="MCIF01000002">
    <property type="protein sequence ID" value="RAQ94422.1"/>
    <property type="molecule type" value="Genomic_DNA"/>
</dbReference>
<gene>
    <name evidence="1" type="ORF">A4R35_02680</name>
</gene>
<keyword evidence="2" id="KW-1185">Reference proteome</keyword>
<proteinExistence type="predicted"/>